<accession>A0ABS5A5J4</accession>
<evidence type="ECO:0000313" key="2">
    <source>
        <dbReference type="Proteomes" id="UP001519363"/>
    </source>
</evidence>
<organism evidence="1 2">
    <name type="scientific">Crossiella equi</name>
    <dbReference type="NCBI Taxonomy" id="130796"/>
    <lineage>
        <taxon>Bacteria</taxon>
        <taxon>Bacillati</taxon>
        <taxon>Actinomycetota</taxon>
        <taxon>Actinomycetes</taxon>
        <taxon>Pseudonocardiales</taxon>
        <taxon>Pseudonocardiaceae</taxon>
        <taxon>Crossiella</taxon>
    </lineage>
</organism>
<dbReference type="EMBL" id="JAGIOO010000001">
    <property type="protein sequence ID" value="MBP2471863.1"/>
    <property type="molecule type" value="Genomic_DNA"/>
</dbReference>
<evidence type="ECO:0000313" key="1">
    <source>
        <dbReference type="EMBL" id="MBP2471863.1"/>
    </source>
</evidence>
<protein>
    <submittedName>
        <fullName evidence="1">Uncharacterized protein</fullName>
    </submittedName>
</protein>
<name>A0ABS5A5J4_9PSEU</name>
<keyword evidence="2" id="KW-1185">Reference proteome</keyword>
<dbReference type="Proteomes" id="UP001519363">
    <property type="component" value="Unassembled WGS sequence"/>
</dbReference>
<sequence>MTGALLPDPYWAGMITGRVVHLHLGLVEEHLVRAHREQEQALAGSASVAVLSALDGTRAADRVLARLLAALDGHPLPEGIRFWDTFTRVAPGLLVHDDADGGVTEGVRRAFAHAGELGLGPLLELGCGLAALDTLPREYRPAADAGEAVLLPARTWTQPTPLLTGQVLREAAVSLGLQWARAETAAYRLPARPPGLRSALADFAHGVLAEYRRRAGGPVPVRAGVPAQVAELPLLSELVRCWWPSPGRARHVFGSPFDHMTTLEVPGACR</sequence>
<proteinExistence type="predicted"/>
<comment type="caution">
    <text evidence="1">The sequence shown here is derived from an EMBL/GenBank/DDBJ whole genome shotgun (WGS) entry which is preliminary data.</text>
</comment>
<gene>
    <name evidence="1" type="ORF">JOF53_000735</name>
</gene>
<dbReference type="RefSeq" id="WP_209706310.1">
    <property type="nucleotide sequence ID" value="NZ_JAGIOO010000001.1"/>
</dbReference>
<reference evidence="1 2" key="1">
    <citation type="submission" date="2021-03" db="EMBL/GenBank/DDBJ databases">
        <title>Sequencing the genomes of 1000 actinobacteria strains.</title>
        <authorList>
            <person name="Klenk H.-P."/>
        </authorList>
    </citation>
    <scope>NUCLEOTIDE SEQUENCE [LARGE SCALE GENOMIC DNA]</scope>
    <source>
        <strain evidence="1 2">DSM 44580</strain>
    </source>
</reference>